<dbReference type="PANTHER" id="PTHR11070:SF2">
    <property type="entry name" value="ATP-DEPENDENT DNA HELICASE SRS2"/>
    <property type="match status" value="1"/>
</dbReference>
<dbReference type="Proteomes" id="UP000295357">
    <property type="component" value="Unassembled WGS sequence"/>
</dbReference>
<evidence type="ECO:0000256" key="1">
    <source>
        <dbReference type="ARBA" id="ARBA00022741"/>
    </source>
</evidence>
<evidence type="ECO:0000313" key="14">
    <source>
        <dbReference type="Proteomes" id="UP000295357"/>
    </source>
</evidence>
<feature type="domain" description="UvrD-like helicase ATP-binding" evidence="11">
    <location>
        <begin position="11"/>
        <end position="317"/>
    </location>
</feature>
<comment type="catalytic activity">
    <reaction evidence="6">
        <text>Couples ATP hydrolysis with the unwinding of duplex DNA by translocating in the 3'-5' direction.</text>
        <dbReference type="EC" id="5.6.2.4"/>
    </reaction>
</comment>
<evidence type="ECO:0000259" key="11">
    <source>
        <dbReference type="PROSITE" id="PS51198"/>
    </source>
</evidence>
<keyword evidence="5" id="KW-0413">Isomerase</keyword>
<dbReference type="Pfam" id="PF13361">
    <property type="entry name" value="UvrD_C"/>
    <property type="match status" value="1"/>
</dbReference>
<name>A0A4V3CK20_9BURK</name>
<evidence type="ECO:0000256" key="3">
    <source>
        <dbReference type="ARBA" id="ARBA00022806"/>
    </source>
</evidence>
<dbReference type="OrthoDB" id="9792687at2"/>
<evidence type="ECO:0000256" key="7">
    <source>
        <dbReference type="ARBA" id="ARBA00034808"/>
    </source>
</evidence>
<keyword evidence="2 10" id="KW-0378">Hydrolase</keyword>
<dbReference type="InterPro" id="IPR014016">
    <property type="entry name" value="UvrD-like_ATP-bd"/>
</dbReference>
<accession>A0A4V3CK20</accession>
<dbReference type="EMBL" id="SNXE01000002">
    <property type="protein sequence ID" value="TDP11766.1"/>
    <property type="molecule type" value="Genomic_DNA"/>
</dbReference>
<dbReference type="GO" id="GO:0043138">
    <property type="term" value="F:3'-5' DNA helicase activity"/>
    <property type="evidence" value="ECO:0007669"/>
    <property type="project" value="UniProtKB-EC"/>
</dbReference>
<evidence type="ECO:0000256" key="2">
    <source>
        <dbReference type="ARBA" id="ARBA00022801"/>
    </source>
</evidence>
<sequence length="657" mass="71909">MSEPIFTPAGITPSAEQLAIQTARARHLLIEANAGAAKTTTLALRMAQALQRGAAPRMLLALTYTEPAVQALQAQLRLIGVPEPLLRELRIQTFEQFAGDCLAELEGPGMLQLRQEEELRPYVLEAIAQAQLRPQERHREELAVGGASEALIEGLLKSFAVLKGRLLLEREPLEQALSPALAEELGSDYFTLRVFSAYEMLRRGEETERPLFRFTGDAVYDLARLLLDQDLAEEGGVLAQGLALIVVDEMHDTHRAMFTVLQGLLARNRRAAFVGVGDRDQVIHGQAGAEAGFMGAIFEQEIGPALRLPLSASHRFGVDLAQAAGRLARKPYAAVPGRKTEIRCLPAENARVQARLLAVAAREHLQQQAHQELRILLRRPAQSLLIERELLKLGVPYQLQGLPPFLRRREILLMRGLHASARGVYAGFERDAGLRRDTLAALLLFAGAQVQSDALRGLDAHRAQRQALEAAAAHPGGMQEFIEGQVLRNASGLARPRLEACLALLRGGDLRAWAQGLMAGLEPERLAGAVLVRREDIRQVRDHLEQLLQLALGEEQDLDGFFALLHSLERAQTPRAVGGGGAATRVSLSTIEAAKGLEFDHVLLPHLSRGEFVGEGSADENRNLLYVALTRARQRLSLAFNPQAPSRYLIDAGLIQG</sequence>
<evidence type="ECO:0000259" key="12">
    <source>
        <dbReference type="PROSITE" id="PS51217"/>
    </source>
</evidence>
<dbReference type="GO" id="GO:0000725">
    <property type="term" value="P:recombinational repair"/>
    <property type="evidence" value="ECO:0007669"/>
    <property type="project" value="TreeGrafter"/>
</dbReference>
<feature type="domain" description="UvrD-like helicase C-terminal" evidence="12">
    <location>
        <begin position="311"/>
        <end position="596"/>
    </location>
</feature>
<evidence type="ECO:0000256" key="10">
    <source>
        <dbReference type="PROSITE-ProRule" id="PRU00560"/>
    </source>
</evidence>
<gene>
    <name evidence="13" type="ORF">DFR39_102145</name>
</gene>
<keyword evidence="1 10" id="KW-0547">Nucleotide-binding</keyword>
<dbReference type="EC" id="5.6.2.4" evidence="7"/>
<feature type="binding site" evidence="10">
    <location>
        <begin position="32"/>
        <end position="39"/>
    </location>
    <ligand>
        <name>ATP</name>
        <dbReference type="ChEBI" id="CHEBI:30616"/>
    </ligand>
</feature>
<evidence type="ECO:0000256" key="8">
    <source>
        <dbReference type="ARBA" id="ARBA00034923"/>
    </source>
</evidence>
<keyword evidence="14" id="KW-1185">Reference proteome</keyword>
<evidence type="ECO:0000256" key="6">
    <source>
        <dbReference type="ARBA" id="ARBA00034617"/>
    </source>
</evidence>
<dbReference type="Gene3D" id="3.40.50.300">
    <property type="entry name" value="P-loop containing nucleotide triphosphate hydrolases"/>
    <property type="match status" value="2"/>
</dbReference>
<proteinExistence type="predicted"/>
<dbReference type="InterPro" id="IPR027417">
    <property type="entry name" value="P-loop_NTPase"/>
</dbReference>
<dbReference type="PROSITE" id="PS51217">
    <property type="entry name" value="UVRD_HELICASE_CTER"/>
    <property type="match status" value="1"/>
</dbReference>
<evidence type="ECO:0000256" key="9">
    <source>
        <dbReference type="ARBA" id="ARBA00048988"/>
    </source>
</evidence>
<dbReference type="Pfam" id="PF00580">
    <property type="entry name" value="UvrD-helicase"/>
    <property type="match status" value="1"/>
</dbReference>
<dbReference type="GO" id="GO:0005524">
    <property type="term" value="F:ATP binding"/>
    <property type="evidence" value="ECO:0007669"/>
    <property type="project" value="UniProtKB-UniRule"/>
</dbReference>
<evidence type="ECO:0000313" key="13">
    <source>
        <dbReference type="EMBL" id="TDP11766.1"/>
    </source>
</evidence>
<dbReference type="PANTHER" id="PTHR11070">
    <property type="entry name" value="UVRD / RECB / PCRA DNA HELICASE FAMILY MEMBER"/>
    <property type="match status" value="1"/>
</dbReference>
<protein>
    <recommendedName>
        <fullName evidence="7">DNA 3'-5' helicase</fullName>
        <ecNumber evidence="7">5.6.2.4</ecNumber>
    </recommendedName>
    <alternativeName>
        <fullName evidence="8">DNA 3'-5' helicase II</fullName>
    </alternativeName>
</protein>
<dbReference type="RefSeq" id="WP_133602544.1">
    <property type="nucleotide sequence ID" value="NZ_JAUFPJ010000002.1"/>
</dbReference>
<keyword evidence="3 10" id="KW-0347">Helicase</keyword>
<dbReference type="InterPro" id="IPR000212">
    <property type="entry name" value="DNA_helicase_UvrD/REP"/>
</dbReference>
<organism evidence="13 14">
    <name type="scientific">Roseateles asaccharophilus</name>
    <dbReference type="NCBI Taxonomy" id="582607"/>
    <lineage>
        <taxon>Bacteria</taxon>
        <taxon>Pseudomonadati</taxon>
        <taxon>Pseudomonadota</taxon>
        <taxon>Betaproteobacteria</taxon>
        <taxon>Burkholderiales</taxon>
        <taxon>Sphaerotilaceae</taxon>
        <taxon>Roseateles</taxon>
    </lineage>
</organism>
<evidence type="ECO:0000256" key="5">
    <source>
        <dbReference type="ARBA" id="ARBA00023235"/>
    </source>
</evidence>
<reference evidence="13 14" key="1">
    <citation type="submission" date="2019-03" db="EMBL/GenBank/DDBJ databases">
        <title>Genomic Encyclopedia of Type Strains, Phase IV (KMG-IV): sequencing the most valuable type-strain genomes for metagenomic binning, comparative biology and taxonomic classification.</title>
        <authorList>
            <person name="Goeker M."/>
        </authorList>
    </citation>
    <scope>NUCLEOTIDE SEQUENCE [LARGE SCALE GENOMIC DNA]</scope>
    <source>
        <strain evidence="13 14">DSM 25082</strain>
    </source>
</reference>
<dbReference type="GO" id="GO:0016887">
    <property type="term" value="F:ATP hydrolysis activity"/>
    <property type="evidence" value="ECO:0007669"/>
    <property type="project" value="RHEA"/>
</dbReference>
<dbReference type="InterPro" id="IPR014017">
    <property type="entry name" value="DNA_helicase_UvrD-like_C"/>
</dbReference>
<comment type="caution">
    <text evidence="13">The sequence shown here is derived from an EMBL/GenBank/DDBJ whole genome shotgun (WGS) entry which is preliminary data.</text>
</comment>
<dbReference type="AlphaFoldDB" id="A0A4V3CK20"/>
<evidence type="ECO:0000256" key="4">
    <source>
        <dbReference type="ARBA" id="ARBA00022840"/>
    </source>
</evidence>
<dbReference type="GO" id="GO:0003677">
    <property type="term" value="F:DNA binding"/>
    <property type="evidence" value="ECO:0007669"/>
    <property type="project" value="InterPro"/>
</dbReference>
<dbReference type="PROSITE" id="PS51198">
    <property type="entry name" value="UVRD_HELICASE_ATP_BIND"/>
    <property type="match status" value="1"/>
</dbReference>
<dbReference type="Gene3D" id="1.10.486.10">
    <property type="entry name" value="PCRA, domain 4"/>
    <property type="match status" value="1"/>
</dbReference>
<dbReference type="SUPFAM" id="SSF52540">
    <property type="entry name" value="P-loop containing nucleoside triphosphate hydrolases"/>
    <property type="match status" value="1"/>
</dbReference>
<keyword evidence="4 10" id="KW-0067">ATP-binding</keyword>
<comment type="catalytic activity">
    <reaction evidence="9">
        <text>ATP + H2O = ADP + phosphate + H(+)</text>
        <dbReference type="Rhea" id="RHEA:13065"/>
        <dbReference type="ChEBI" id="CHEBI:15377"/>
        <dbReference type="ChEBI" id="CHEBI:15378"/>
        <dbReference type="ChEBI" id="CHEBI:30616"/>
        <dbReference type="ChEBI" id="CHEBI:43474"/>
        <dbReference type="ChEBI" id="CHEBI:456216"/>
        <dbReference type="EC" id="5.6.2.4"/>
    </reaction>
</comment>